<dbReference type="Proteomes" id="UP000067626">
    <property type="component" value="Chromosome"/>
</dbReference>
<sequence>MVGMGFWPFGRDLAEVESASRVVTAQTRDNRRVRAKLTVHFRDALTQAAADEAADRCAHLAELLFHEVPGHEDLLGNEQSIVATLTMRLPIGLPPIRNMDLAALHVVGDLSTNVRRRASTLPPPGAAGDIRLPATAPPPSGVTPYPPSATYAPPSVSYPPSALSPSVIPPSALSPSVIPPSNLSPSVIPPSNVSPSVVPSSGIPSSGIPSSGIPSSGIPPFGPQQPGSIPGPPSSVGLRSGPASVSQRRRSVSSSMRAVTASVVPPKGATTTEIGASLSPLLRDATTRLLLGFLRTHDLLTIRQVPLDEATTELLAQLLPVSEAPAGEFEASRAQEVTRWQGALGSLVMDALRAEAATLAALLTRTALAEVGLLPNLAQEVLEALCQAAFPAAEGRIGAAASVALATEQELTCEAAHSMARILDYPDVTPLETALTPLLTSVASDATVIAQMAKLSLGLSM</sequence>
<dbReference type="KEGG" id="ccro:CMC5_025850"/>
<organism evidence="2 3">
    <name type="scientific">Chondromyces crocatus</name>
    <dbReference type="NCBI Taxonomy" id="52"/>
    <lineage>
        <taxon>Bacteria</taxon>
        <taxon>Pseudomonadati</taxon>
        <taxon>Myxococcota</taxon>
        <taxon>Polyangia</taxon>
        <taxon>Polyangiales</taxon>
        <taxon>Polyangiaceae</taxon>
        <taxon>Chondromyces</taxon>
    </lineage>
</organism>
<feature type="region of interest" description="Disordered" evidence="1">
    <location>
        <begin position="117"/>
        <end position="146"/>
    </location>
</feature>
<evidence type="ECO:0000313" key="3">
    <source>
        <dbReference type="Proteomes" id="UP000067626"/>
    </source>
</evidence>
<dbReference type="EMBL" id="CP012159">
    <property type="protein sequence ID" value="AKT38439.1"/>
    <property type="molecule type" value="Genomic_DNA"/>
</dbReference>
<gene>
    <name evidence="2" type="ORF">CMC5_025850</name>
</gene>
<name>A0A0K1EC56_CHOCO</name>
<feature type="compositionally biased region" description="Low complexity" evidence="1">
    <location>
        <begin position="191"/>
        <end position="228"/>
    </location>
</feature>
<accession>A0A0K1EC56</accession>
<keyword evidence="3" id="KW-1185">Reference proteome</keyword>
<feature type="region of interest" description="Disordered" evidence="1">
    <location>
        <begin position="191"/>
        <end position="259"/>
    </location>
</feature>
<dbReference type="AlphaFoldDB" id="A0A0K1EC56"/>
<protein>
    <submittedName>
        <fullName evidence="2">Uncharacterized protein</fullName>
    </submittedName>
</protein>
<proteinExistence type="predicted"/>
<feature type="compositionally biased region" description="Pro residues" evidence="1">
    <location>
        <begin position="135"/>
        <end position="146"/>
    </location>
</feature>
<dbReference type="STRING" id="52.CMC5_025850"/>
<reference evidence="2 3" key="1">
    <citation type="submission" date="2015-07" db="EMBL/GenBank/DDBJ databases">
        <title>Genome analysis of myxobacterium Chondromyces crocatus Cm c5 reveals a high potential for natural compound synthesis and the genetic basis for the loss of fruiting body formation.</title>
        <authorList>
            <person name="Zaburannyi N."/>
            <person name="Bunk B."/>
            <person name="Maier J."/>
            <person name="Overmann J."/>
            <person name="Mueller R."/>
        </authorList>
    </citation>
    <scope>NUCLEOTIDE SEQUENCE [LARGE SCALE GENOMIC DNA]</scope>
    <source>
        <strain evidence="2 3">Cm c5</strain>
    </source>
</reference>
<evidence type="ECO:0000256" key="1">
    <source>
        <dbReference type="SAM" id="MobiDB-lite"/>
    </source>
</evidence>
<evidence type="ECO:0000313" key="2">
    <source>
        <dbReference type="EMBL" id="AKT38439.1"/>
    </source>
</evidence>